<dbReference type="EMBL" id="DS113315">
    <property type="protein sequence ID" value="EAY11635.1"/>
    <property type="molecule type" value="Genomic_DNA"/>
</dbReference>
<reference evidence="2" key="2">
    <citation type="journal article" date="2007" name="Science">
        <title>Draft genome sequence of the sexually transmitted pathogen Trichomonas vaginalis.</title>
        <authorList>
            <person name="Carlton J.M."/>
            <person name="Hirt R.P."/>
            <person name="Silva J.C."/>
            <person name="Delcher A.L."/>
            <person name="Schatz M."/>
            <person name="Zhao Q."/>
            <person name="Wortman J.R."/>
            <person name="Bidwell S.L."/>
            <person name="Alsmark U.C.M."/>
            <person name="Besteiro S."/>
            <person name="Sicheritz-Ponten T."/>
            <person name="Noel C.J."/>
            <person name="Dacks J.B."/>
            <person name="Foster P.G."/>
            <person name="Simillion C."/>
            <person name="Van de Peer Y."/>
            <person name="Miranda-Saavedra D."/>
            <person name="Barton G.J."/>
            <person name="Westrop G.D."/>
            <person name="Mueller S."/>
            <person name="Dessi D."/>
            <person name="Fiori P.L."/>
            <person name="Ren Q."/>
            <person name="Paulsen I."/>
            <person name="Zhang H."/>
            <person name="Bastida-Corcuera F.D."/>
            <person name="Simoes-Barbosa A."/>
            <person name="Brown M.T."/>
            <person name="Hayes R.D."/>
            <person name="Mukherjee M."/>
            <person name="Okumura C.Y."/>
            <person name="Schneider R."/>
            <person name="Smith A.J."/>
            <person name="Vanacova S."/>
            <person name="Villalvazo M."/>
            <person name="Haas B.J."/>
            <person name="Pertea M."/>
            <person name="Feldblyum T.V."/>
            <person name="Utterback T.R."/>
            <person name="Shu C.L."/>
            <person name="Osoegawa K."/>
            <person name="de Jong P.J."/>
            <person name="Hrdy I."/>
            <person name="Horvathova L."/>
            <person name="Zubacova Z."/>
            <person name="Dolezal P."/>
            <person name="Malik S.B."/>
            <person name="Logsdon J.M. Jr."/>
            <person name="Henze K."/>
            <person name="Gupta A."/>
            <person name="Wang C.C."/>
            <person name="Dunne R.L."/>
            <person name="Upcroft J.A."/>
            <person name="Upcroft P."/>
            <person name="White O."/>
            <person name="Salzberg S.L."/>
            <person name="Tang P."/>
            <person name="Chiu C.-H."/>
            <person name="Lee Y.-S."/>
            <person name="Embley T.M."/>
            <person name="Coombs G.H."/>
            <person name="Mottram J.C."/>
            <person name="Tachezy J."/>
            <person name="Fraser-Liggett C.M."/>
            <person name="Johnson P.J."/>
        </authorList>
    </citation>
    <scope>NUCLEOTIDE SEQUENCE [LARGE SCALE GENOMIC DNA]</scope>
    <source>
        <strain evidence="2">G3</strain>
    </source>
</reference>
<dbReference type="InParanoid" id="A2E6P1"/>
<keyword evidence="3" id="KW-1185">Reference proteome</keyword>
<evidence type="ECO:0000313" key="3">
    <source>
        <dbReference type="Proteomes" id="UP000001542"/>
    </source>
</evidence>
<organism evidence="2 3">
    <name type="scientific">Trichomonas vaginalis (strain ATCC PRA-98 / G3)</name>
    <dbReference type="NCBI Taxonomy" id="412133"/>
    <lineage>
        <taxon>Eukaryota</taxon>
        <taxon>Metamonada</taxon>
        <taxon>Parabasalia</taxon>
        <taxon>Trichomonadida</taxon>
        <taxon>Trichomonadidae</taxon>
        <taxon>Trichomonas</taxon>
    </lineage>
</organism>
<dbReference type="Proteomes" id="UP000001542">
    <property type="component" value="Unassembled WGS sequence"/>
</dbReference>
<proteinExistence type="predicted"/>
<reference evidence="2" key="1">
    <citation type="submission" date="2006-10" db="EMBL/GenBank/DDBJ databases">
        <authorList>
            <person name="Amadeo P."/>
            <person name="Zhao Q."/>
            <person name="Wortman J."/>
            <person name="Fraser-Liggett C."/>
            <person name="Carlton J."/>
        </authorList>
    </citation>
    <scope>NUCLEOTIDE SEQUENCE</scope>
    <source>
        <strain evidence="2">G3</strain>
    </source>
</reference>
<dbReference type="KEGG" id="tva:4769586"/>
<dbReference type="VEuPathDB" id="TrichDB:TVAGG3_0779680"/>
<evidence type="ECO:0000313" key="2">
    <source>
        <dbReference type="EMBL" id="EAY11635.1"/>
    </source>
</evidence>
<keyword evidence="1" id="KW-0812">Transmembrane</keyword>
<protein>
    <submittedName>
        <fullName evidence="2">Uncharacterized protein</fullName>
    </submittedName>
</protein>
<sequence length="404" mass="46220">MTRCSFQFTAHKPDFNITLIKTDPEPIIYTNNDTKFNIYQTFTEDLPIPNFDLTECSFMVLSNKTVKQTISETKRFPQVTGTLEISNCIFKDIGKGSKDSAAIIVQNSNYLHLTQIPYLNVESCTFYNLFSPDSPAAINAANFVGNADITKICCMKCIGNESSVFYLGGYVNKTSFNASSLSTSPEEYINDVNAGFSINGPLGTQNNIYGLNYTQGYFIKTTCYISNERLSYSNFENLSIREPGSRIIMQNTFLYSFRNVTAESVNFIWVTYGKLIEIGLKYDFFVPDFPYMNAEYYFDFIDCVFDHSSVPDKHEKYFHNCQYPTDKDHVSFETLEFSKKLMTKCKTPQLHPTLSPLIIASITIPVILVLSVAIVVGIYCYYRKHQKVIEFRYELQKRLETDFG</sequence>
<evidence type="ECO:0000256" key="1">
    <source>
        <dbReference type="SAM" id="Phobius"/>
    </source>
</evidence>
<gene>
    <name evidence="2" type="ORF">TVAG_158620</name>
</gene>
<keyword evidence="1" id="KW-1133">Transmembrane helix</keyword>
<accession>A2E6P1</accession>
<dbReference type="AlphaFoldDB" id="A2E6P1"/>
<dbReference type="RefSeq" id="XP_001323858.1">
    <property type="nucleotide sequence ID" value="XM_001323823.1"/>
</dbReference>
<keyword evidence="1" id="KW-0472">Membrane</keyword>
<name>A2E6P1_TRIV3</name>
<dbReference type="VEuPathDB" id="TrichDB:TVAG_158620"/>
<feature type="transmembrane region" description="Helical" evidence="1">
    <location>
        <begin position="357"/>
        <end position="382"/>
    </location>
</feature>